<evidence type="ECO:0000256" key="2">
    <source>
        <dbReference type="ARBA" id="ARBA00006856"/>
    </source>
</evidence>
<evidence type="ECO:0000256" key="3">
    <source>
        <dbReference type="ARBA" id="ARBA00022845"/>
    </source>
</evidence>
<dbReference type="SUPFAM" id="SSF54928">
    <property type="entry name" value="RNA-binding domain, RBD"/>
    <property type="match status" value="2"/>
</dbReference>
<dbReference type="GO" id="GO:0005730">
    <property type="term" value="C:nucleolus"/>
    <property type="evidence" value="ECO:0007669"/>
    <property type="project" value="UniProtKB-SubCell"/>
</dbReference>
<keyword evidence="5" id="KW-0694">RNA-binding</keyword>
<feature type="compositionally biased region" description="Acidic residues" evidence="6">
    <location>
        <begin position="793"/>
        <end position="833"/>
    </location>
</feature>
<reference evidence="9" key="2">
    <citation type="journal article" date="2024" name="Plant">
        <title>Genomic evolution and insights into agronomic trait innovations of Sesamum species.</title>
        <authorList>
            <person name="Miao H."/>
            <person name="Wang L."/>
            <person name="Qu L."/>
            <person name="Liu H."/>
            <person name="Sun Y."/>
            <person name="Le M."/>
            <person name="Wang Q."/>
            <person name="Wei S."/>
            <person name="Zheng Y."/>
            <person name="Lin W."/>
            <person name="Duan Y."/>
            <person name="Cao H."/>
            <person name="Xiong S."/>
            <person name="Wang X."/>
            <person name="Wei L."/>
            <person name="Li C."/>
            <person name="Ma Q."/>
            <person name="Ju M."/>
            <person name="Zhao R."/>
            <person name="Li G."/>
            <person name="Mu C."/>
            <person name="Tian Q."/>
            <person name="Mei H."/>
            <person name="Zhang T."/>
            <person name="Gao T."/>
            <person name="Zhang H."/>
        </authorList>
    </citation>
    <scope>NUCLEOTIDE SEQUENCE</scope>
    <source>
        <strain evidence="9">G02</strain>
    </source>
</reference>
<dbReference type="SMART" id="SM00544">
    <property type="entry name" value="MA3"/>
    <property type="match status" value="1"/>
</dbReference>
<dbReference type="Pfam" id="PF02847">
    <property type="entry name" value="MA3"/>
    <property type="match status" value="1"/>
</dbReference>
<feature type="domain" description="RRM" evidence="7">
    <location>
        <begin position="155"/>
        <end position="225"/>
    </location>
</feature>
<comment type="subcellular location">
    <subcellularLocation>
        <location evidence="1">Nucleus</location>
        <location evidence="1">Nucleolus</location>
    </subcellularLocation>
</comment>
<dbReference type="InterPro" id="IPR035979">
    <property type="entry name" value="RBD_domain_sf"/>
</dbReference>
<evidence type="ECO:0000256" key="4">
    <source>
        <dbReference type="ARBA" id="ARBA00023242"/>
    </source>
</evidence>
<evidence type="ECO:0000259" key="7">
    <source>
        <dbReference type="PROSITE" id="PS50102"/>
    </source>
</evidence>
<evidence type="ECO:0000256" key="1">
    <source>
        <dbReference type="ARBA" id="ARBA00004604"/>
    </source>
</evidence>
<evidence type="ECO:0000313" key="9">
    <source>
        <dbReference type="EMBL" id="KAL0308259.1"/>
    </source>
</evidence>
<feature type="domain" description="MI" evidence="8">
    <location>
        <begin position="1295"/>
        <end position="1411"/>
    </location>
</feature>
<evidence type="ECO:0000259" key="8">
    <source>
        <dbReference type="PROSITE" id="PS51366"/>
    </source>
</evidence>
<dbReference type="InterPro" id="IPR000504">
    <property type="entry name" value="RRM_dom"/>
</dbReference>
<feature type="region of interest" description="Disordered" evidence="6">
    <location>
        <begin position="594"/>
        <end position="627"/>
    </location>
</feature>
<dbReference type="Gene3D" id="1.25.40.180">
    <property type="match status" value="1"/>
</dbReference>
<accession>A0AAW2KPI5</accession>
<feature type="region of interest" description="Disordered" evidence="6">
    <location>
        <begin position="768"/>
        <end position="846"/>
    </location>
</feature>
<sequence length="1494" mass="168359">MVSEKGNYPIANHCVEKADTKSYDALTGVDGKDLNVSNCHSMEVENVSYAPKINTEREITKHISDHVMESASNDSTVVNQNMDIVNKEDVGPVASQNVGLVGNKSVICVGEKNRSTIGNRGSRNTEVANDAVAPNEGLLLSGELEALERKRRRRTEIFVSGLGEETNENDIRKVFEEAGTVTEVRLMTNSKTGKNKGFAFVRFATAADANKALAKYSKVEICGKQCGAAPVQGNDTIYIGNIDRKWKTEDVRCLLEKAGFEKIDMVILKADPNNMEKNRGFAFVEFETSKDAQIAFNKLQKKNLFGKNLKIKVAWAQPLMEPAEEEILKVKSVYAEYLPSSWDEEKVKEYFRRFGEIESIVLAKDLPSSRRKDFAFINYTSRDAALLCIEAIGRERLEDDGSKVKITASLAKPVSKSKQMEHVSSLTSTRLPKKNLKAFQSTAKSYEPRNKGKLAGSSYGQAKVDNSSCMTNELVQILRQQAASSHILPSRNIDTAPPHHHFPLPASKRPFSLVLKSPFYPILQEHDPFYLDPRGLPRQCTGNSYPISGPSASSHGFSMASRPYHHQQALGFTLEPFNWRNMYPSHSQIQEQEAPYYGNYMYRRKEKPSDKSRRERRKEARLAKNKKKFDSWVQRQHSCKSKNSSGKLLKDNAVKDYIEQPPLVERPENKLQVFGTNGESSDAISDRHSSVNSRTKMALEGKKCPKGNFFKYLQMEREGRVLSAEEDLKIERRLAKKLKVKNGKLSAANDDLDWLLEGIPSVLDNLEETEEVTESAEHGVLSGKSKKIHPKNEDEEDEISVEEEDETSIEEDDEISVEEENEISFEEEDEESDPLSSSEEHDDVVEVILPKALNRKKRKTKFEEYLEDDIHGGKSSAEADLKLERRLAKKLKVKAGKLGGDDDDINMLLEGVPSVLDSLEGEQTKDPADYPKKSLNDSISDKKLENNNLIEQEQKAETTKNANMEASVRLESSEVASGKNPNMGGGKYVAPHLRSLGNESAEYAQVRKRVRGLLNRLSETNVESITGEISTLFHSVGRSVGSQIITEEVIASCSGGPRGNEQYAAVFAAFTAGMACLVGIDFGAKLLACLAKCFEEEYLKEDNLSLRNLTLLFSYLYVFGLCSSELIYDFLIMLGKRLTEVDVSTVLTILQSCGMKLRGDDPVGMKNFILSVQSRVNELKACSGNEQSNISSKRMEFMIETICDIKNNKKRPKEDTVQHTRIKKWLQKLRVDDILIRGLKWSKLLDPSKKGQWWLSGDIASTAENIEEVAGTIDKEIPETKKMLELAVSQRMNTDARRAIFCVIMSGEDYIDAFEKLLRLDLPGKQDREIMRVLVECCLQEKVFNKYYCVLATKLCSHDKNHKFTLQYCLWDHFKELESMPLLRSMHLAKFTAEMVASFSLSLAVLKVVELNDAISLSPKRIMHFRMLFEAMFQFPDKLVWNIFTRIAVTPEYEPLRSGIEFFIRKYVVSSQKSLADKFKLARKALNNAEGVVM</sequence>
<reference evidence="9" key="1">
    <citation type="submission" date="2020-06" db="EMBL/GenBank/DDBJ databases">
        <authorList>
            <person name="Li T."/>
            <person name="Hu X."/>
            <person name="Zhang T."/>
            <person name="Song X."/>
            <person name="Zhang H."/>
            <person name="Dai N."/>
            <person name="Sheng W."/>
            <person name="Hou X."/>
            <person name="Wei L."/>
        </authorList>
    </citation>
    <scope>NUCLEOTIDE SEQUENCE</scope>
    <source>
        <strain evidence="9">G02</strain>
        <tissue evidence="9">Leaf</tissue>
    </source>
</reference>
<dbReference type="FunFam" id="1.25.40.180:FF:000043">
    <property type="entry name" value="MIF4G domain-containing protein / MA3 domain-containing protein"/>
    <property type="match status" value="1"/>
</dbReference>
<feature type="compositionally biased region" description="Basic and acidic residues" evidence="6">
    <location>
        <begin position="922"/>
        <end position="944"/>
    </location>
</feature>
<feature type="region of interest" description="Disordered" evidence="6">
    <location>
        <begin position="921"/>
        <end position="944"/>
    </location>
</feature>
<dbReference type="GO" id="GO:0006417">
    <property type="term" value="P:regulation of translation"/>
    <property type="evidence" value="ECO:0007669"/>
    <property type="project" value="UniProtKB-KW"/>
</dbReference>
<proteinExistence type="inferred from homology"/>
<organism evidence="9">
    <name type="scientific">Sesamum radiatum</name>
    <name type="common">Black benniseed</name>
    <dbReference type="NCBI Taxonomy" id="300843"/>
    <lineage>
        <taxon>Eukaryota</taxon>
        <taxon>Viridiplantae</taxon>
        <taxon>Streptophyta</taxon>
        <taxon>Embryophyta</taxon>
        <taxon>Tracheophyta</taxon>
        <taxon>Spermatophyta</taxon>
        <taxon>Magnoliopsida</taxon>
        <taxon>eudicotyledons</taxon>
        <taxon>Gunneridae</taxon>
        <taxon>Pentapetalae</taxon>
        <taxon>asterids</taxon>
        <taxon>lamiids</taxon>
        <taxon>Lamiales</taxon>
        <taxon>Pedaliaceae</taxon>
        <taxon>Sesamum</taxon>
    </lineage>
</organism>
<dbReference type="EMBL" id="JACGWJ010000027">
    <property type="protein sequence ID" value="KAL0308259.1"/>
    <property type="molecule type" value="Genomic_DNA"/>
</dbReference>
<dbReference type="PROSITE" id="PS50102">
    <property type="entry name" value="RRM"/>
    <property type="match status" value="3"/>
</dbReference>
<dbReference type="PANTHER" id="PTHR18034">
    <property type="entry name" value="CELL CYCLE CONTROL PROTEIN CWF22-RELATED"/>
    <property type="match status" value="1"/>
</dbReference>
<dbReference type="CDD" id="cd00590">
    <property type="entry name" value="RRM_SF"/>
    <property type="match status" value="3"/>
</dbReference>
<name>A0AAW2KPI5_SESRA</name>
<dbReference type="InterPro" id="IPR003890">
    <property type="entry name" value="MIF4G-like_typ-3"/>
</dbReference>
<dbReference type="SMART" id="SM00543">
    <property type="entry name" value="MIF4G"/>
    <property type="match status" value="1"/>
</dbReference>
<evidence type="ECO:0000256" key="5">
    <source>
        <dbReference type="PROSITE-ProRule" id="PRU00176"/>
    </source>
</evidence>
<comment type="similarity">
    <text evidence="2">Belongs to the CWC22 family.</text>
</comment>
<dbReference type="InterPro" id="IPR012677">
    <property type="entry name" value="Nucleotide-bd_a/b_plait_sf"/>
</dbReference>
<dbReference type="PANTHER" id="PTHR18034:SF4">
    <property type="entry name" value="NUCLEOLAR MIF4G DOMAIN-CONTAINING PROTEIN 1"/>
    <property type="match status" value="1"/>
</dbReference>
<keyword evidence="3" id="KW-0810">Translation regulation</keyword>
<dbReference type="Pfam" id="PF00076">
    <property type="entry name" value="RRM_1"/>
    <property type="match status" value="3"/>
</dbReference>
<dbReference type="Pfam" id="PF02854">
    <property type="entry name" value="MIF4G"/>
    <property type="match status" value="1"/>
</dbReference>
<dbReference type="GO" id="GO:0003723">
    <property type="term" value="F:RNA binding"/>
    <property type="evidence" value="ECO:0007669"/>
    <property type="project" value="UniProtKB-UniRule"/>
</dbReference>
<feature type="domain" description="RRM" evidence="7">
    <location>
        <begin position="331"/>
        <end position="411"/>
    </location>
</feature>
<dbReference type="InterPro" id="IPR050781">
    <property type="entry name" value="CWC22_splicing_factor"/>
</dbReference>
<dbReference type="InterPro" id="IPR003891">
    <property type="entry name" value="Initiation_fac_eIF4g_MI"/>
</dbReference>
<comment type="caution">
    <text evidence="9">The sequence shown here is derived from an EMBL/GenBank/DDBJ whole genome shotgun (WGS) entry which is preliminary data.</text>
</comment>
<gene>
    <name evidence="9" type="ORF">Sradi_5768200</name>
</gene>
<dbReference type="PROSITE" id="PS51366">
    <property type="entry name" value="MI"/>
    <property type="match status" value="1"/>
</dbReference>
<dbReference type="Gene3D" id="3.30.70.330">
    <property type="match status" value="3"/>
</dbReference>
<dbReference type="SUPFAM" id="SSF48371">
    <property type="entry name" value="ARM repeat"/>
    <property type="match status" value="1"/>
</dbReference>
<protein>
    <submittedName>
        <fullName evidence="9">Nucleolar MIF4G domain-containing protein 1</fullName>
    </submittedName>
</protein>
<keyword evidence="4" id="KW-0539">Nucleus</keyword>
<feature type="region of interest" description="Disordered" evidence="6">
    <location>
        <begin position="677"/>
        <end position="697"/>
    </location>
</feature>
<dbReference type="InterPro" id="IPR016024">
    <property type="entry name" value="ARM-type_fold"/>
</dbReference>
<feature type="domain" description="RRM" evidence="7">
    <location>
        <begin position="235"/>
        <end position="318"/>
    </location>
</feature>
<feature type="compositionally biased region" description="Basic and acidic residues" evidence="6">
    <location>
        <begin position="607"/>
        <end position="622"/>
    </location>
</feature>
<dbReference type="SMART" id="SM00360">
    <property type="entry name" value="RRM"/>
    <property type="match status" value="3"/>
</dbReference>
<evidence type="ECO:0000256" key="6">
    <source>
        <dbReference type="SAM" id="MobiDB-lite"/>
    </source>
</evidence>
<dbReference type="GO" id="GO:0042274">
    <property type="term" value="P:ribosomal small subunit biogenesis"/>
    <property type="evidence" value="ECO:0007669"/>
    <property type="project" value="TreeGrafter"/>
</dbReference>